<evidence type="ECO:0000256" key="3">
    <source>
        <dbReference type="ARBA" id="ARBA00022763"/>
    </source>
</evidence>
<evidence type="ECO:0000256" key="5">
    <source>
        <dbReference type="ARBA" id="ARBA00023124"/>
    </source>
</evidence>
<dbReference type="SUPFAM" id="SSF143081">
    <property type="entry name" value="BB1717-like"/>
    <property type="match status" value="1"/>
</dbReference>
<sequence>MCARYTLTRAEKEIEKLFQVQVKDGFEPNYNLAPTQEGLVITADEPGIAQKMHFGLVPHWAEDTKPNISTLNAKSEDVLEKKTYRPLVQHHKTCLVLADGFYEWDKKSGKSIPYRFVLKDRPLFAFAGLWSQWKSRDGAIVYRSFTIMTTAANETVAKVHDPKNRMPVILDKYTEPFWLSKDISTADLLSLCLPYPDEKMEAYRVSTDVNAAATKGVINNRPELMLPLNSQ</sequence>
<dbReference type="GO" id="GO:0003697">
    <property type="term" value="F:single-stranded DNA binding"/>
    <property type="evidence" value="ECO:0007669"/>
    <property type="project" value="InterPro"/>
</dbReference>
<keyword evidence="10" id="KW-1185">Reference proteome</keyword>
<gene>
    <name evidence="9" type="ORF">GCM10011387_00890</name>
</gene>
<evidence type="ECO:0000256" key="4">
    <source>
        <dbReference type="ARBA" id="ARBA00022801"/>
    </source>
</evidence>
<dbReference type="EC" id="3.4.-.-" evidence="8"/>
<name>A0A916TXP1_9SPHI</name>
<keyword evidence="5" id="KW-0190">Covalent protein-DNA linkage</keyword>
<accession>A0A916TXP1</accession>
<evidence type="ECO:0000256" key="1">
    <source>
        <dbReference type="ARBA" id="ARBA00008136"/>
    </source>
</evidence>
<dbReference type="RefSeq" id="WP_188624846.1">
    <property type="nucleotide sequence ID" value="NZ_BMIL01000001.1"/>
</dbReference>
<dbReference type="GO" id="GO:0008233">
    <property type="term" value="F:peptidase activity"/>
    <property type="evidence" value="ECO:0007669"/>
    <property type="project" value="UniProtKB-KW"/>
</dbReference>
<evidence type="ECO:0000256" key="2">
    <source>
        <dbReference type="ARBA" id="ARBA00022670"/>
    </source>
</evidence>
<keyword evidence="2 8" id="KW-0645">Protease</keyword>
<reference evidence="9" key="1">
    <citation type="journal article" date="2014" name="Int. J. Syst. Evol. Microbiol.">
        <title>Complete genome sequence of Corynebacterium casei LMG S-19264T (=DSM 44701T), isolated from a smear-ripened cheese.</title>
        <authorList>
            <consortium name="US DOE Joint Genome Institute (JGI-PGF)"/>
            <person name="Walter F."/>
            <person name="Albersmeier A."/>
            <person name="Kalinowski J."/>
            <person name="Ruckert C."/>
        </authorList>
    </citation>
    <scope>NUCLEOTIDE SEQUENCE</scope>
    <source>
        <strain evidence="9">CGMCC 1.15343</strain>
    </source>
</reference>
<evidence type="ECO:0000256" key="8">
    <source>
        <dbReference type="RuleBase" id="RU364100"/>
    </source>
</evidence>
<dbReference type="GO" id="GO:0016829">
    <property type="term" value="F:lyase activity"/>
    <property type="evidence" value="ECO:0007669"/>
    <property type="project" value="UniProtKB-KW"/>
</dbReference>
<dbReference type="InterPro" id="IPR003738">
    <property type="entry name" value="SRAP"/>
</dbReference>
<dbReference type="GO" id="GO:0006508">
    <property type="term" value="P:proteolysis"/>
    <property type="evidence" value="ECO:0007669"/>
    <property type="project" value="UniProtKB-KW"/>
</dbReference>
<dbReference type="Pfam" id="PF02586">
    <property type="entry name" value="SRAP"/>
    <property type="match status" value="1"/>
</dbReference>
<keyword evidence="6" id="KW-0238">DNA-binding</keyword>
<evidence type="ECO:0000313" key="9">
    <source>
        <dbReference type="EMBL" id="GGC51315.1"/>
    </source>
</evidence>
<comment type="caution">
    <text evidence="9">The sequence shown here is derived from an EMBL/GenBank/DDBJ whole genome shotgun (WGS) entry which is preliminary data.</text>
</comment>
<dbReference type="PANTHER" id="PTHR13604">
    <property type="entry name" value="DC12-RELATED"/>
    <property type="match status" value="1"/>
</dbReference>
<dbReference type="GO" id="GO:0106300">
    <property type="term" value="P:protein-DNA covalent cross-linking repair"/>
    <property type="evidence" value="ECO:0007669"/>
    <property type="project" value="InterPro"/>
</dbReference>
<proteinExistence type="inferred from homology"/>
<keyword evidence="3" id="KW-0227">DNA damage</keyword>
<organism evidence="9 10">
    <name type="scientific">Pedobacter quisquiliarum</name>
    <dbReference type="NCBI Taxonomy" id="1834438"/>
    <lineage>
        <taxon>Bacteria</taxon>
        <taxon>Pseudomonadati</taxon>
        <taxon>Bacteroidota</taxon>
        <taxon>Sphingobacteriia</taxon>
        <taxon>Sphingobacteriales</taxon>
        <taxon>Sphingobacteriaceae</taxon>
        <taxon>Pedobacter</taxon>
    </lineage>
</organism>
<evidence type="ECO:0000256" key="7">
    <source>
        <dbReference type="ARBA" id="ARBA00023239"/>
    </source>
</evidence>
<comment type="similarity">
    <text evidence="1 8">Belongs to the SOS response-associated peptidase family.</text>
</comment>
<evidence type="ECO:0000256" key="6">
    <source>
        <dbReference type="ARBA" id="ARBA00023125"/>
    </source>
</evidence>
<dbReference type="EMBL" id="BMIL01000001">
    <property type="protein sequence ID" value="GGC51315.1"/>
    <property type="molecule type" value="Genomic_DNA"/>
</dbReference>
<dbReference type="InterPro" id="IPR036590">
    <property type="entry name" value="SRAP-like"/>
</dbReference>
<protein>
    <recommendedName>
        <fullName evidence="8">Abasic site processing protein</fullName>
        <ecNumber evidence="8">3.4.-.-</ecNumber>
    </recommendedName>
</protein>
<reference evidence="9" key="2">
    <citation type="submission" date="2020-09" db="EMBL/GenBank/DDBJ databases">
        <authorList>
            <person name="Sun Q."/>
            <person name="Zhou Y."/>
        </authorList>
    </citation>
    <scope>NUCLEOTIDE SEQUENCE</scope>
    <source>
        <strain evidence="9">CGMCC 1.15343</strain>
    </source>
</reference>
<dbReference type="PANTHER" id="PTHR13604:SF0">
    <property type="entry name" value="ABASIC SITE PROCESSING PROTEIN HMCES"/>
    <property type="match status" value="1"/>
</dbReference>
<keyword evidence="4 8" id="KW-0378">Hydrolase</keyword>
<evidence type="ECO:0000313" key="10">
    <source>
        <dbReference type="Proteomes" id="UP000651668"/>
    </source>
</evidence>
<dbReference type="Proteomes" id="UP000651668">
    <property type="component" value="Unassembled WGS sequence"/>
</dbReference>
<dbReference type="Gene3D" id="3.90.1680.10">
    <property type="entry name" value="SOS response associated peptidase-like"/>
    <property type="match status" value="1"/>
</dbReference>
<keyword evidence="7" id="KW-0456">Lyase</keyword>
<dbReference type="AlphaFoldDB" id="A0A916TXP1"/>